<sequence>MSDVKGRPRASDARPYASNARSYAPDACPRAPDAPHTLQTLARVPEHTACPLALDAYVVHNYKGNVANTEQGMSTMAITHSGRVYQGPDPADKGKDPATAFKDDPKAASIPTKKVTKDETEAFMNVIKASEHKVLTTAQVLNETALDRFEETMSSIFSNHISFAEDELPSEGYEYLRALHIVCKCNNHIVGRVMIDNGSTLNACLVSTLKPMNVDMSRICASKMTVQAFDGSRREVNGEIDLLIDVGPYSFSVTLQILEIPNAFSLLLGRPWIHATDIVPSSLHQKLKFFAEGKPITVNGEEDFAIYKETVVPESFILFMRRNFGIGGDLVFALPATRLYRHKVASLHLSRRFLWKALQGHPNPTTLAILLGTAAHFEALFALLVVYAITEETSSKVPIHLEQEDEELTNWTSVPCHSAVVVDV</sequence>
<feature type="compositionally biased region" description="Basic and acidic residues" evidence="1">
    <location>
        <begin position="1"/>
        <end position="12"/>
    </location>
</feature>
<dbReference type="InterPro" id="IPR021109">
    <property type="entry name" value="Peptidase_aspartic_dom_sf"/>
</dbReference>
<protein>
    <submittedName>
        <fullName evidence="2">Uncharacterized protein</fullName>
    </submittedName>
</protein>
<evidence type="ECO:0000256" key="1">
    <source>
        <dbReference type="SAM" id="MobiDB-lite"/>
    </source>
</evidence>
<dbReference type="PANTHER" id="PTHR33240:SF15">
    <property type="entry name" value="GAG-PRO-LIKE PROTEIN"/>
    <property type="match status" value="1"/>
</dbReference>
<dbReference type="Proteomes" id="UP000233551">
    <property type="component" value="Unassembled WGS sequence"/>
</dbReference>
<dbReference type="CDD" id="cd00303">
    <property type="entry name" value="retropepsin_like"/>
    <property type="match status" value="1"/>
</dbReference>
<proteinExistence type="predicted"/>
<dbReference type="PANTHER" id="PTHR33240">
    <property type="entry name" value="OS08G0508500 PROTEIN"/>
    <property type="match status" value="1"/>
</dbReference>
<gene>
    <name evidence="2" type="ORF">CRG98_012093</name>
</gene>
<dbReference type="AlphaFoldDB" id="A0A2I0KG81"/>
<evidence type="ECO:0000313" key="3">
    <source>
        <dbReference type="Proteomes" id="UP000233551"/>
    </source>
</evidence>
<organism evidence="2 3">
    <name type="scientific">Punica granatum</name>
    <name type="common">Pomegranate</name>
    <dbReference type="NCBI Taxonomy" id="22663"/>
    <lineage>
        <taxon>Eukaryota</taxon>
        <taxon>Viridiplantae</taxon>
        <taxon>Streptophyta</taxon>
        <taxon>Embryophyta</taxon>
        <taxon>Tracheophyta</taxon>
        <taxon>Spermatophyta</taxon>
        <taxon>Magnoliopsida</taxon>
        <taxon>eudicotyledons</taxon>
        <taxon>Gunneridae</taxon>
        <taxon>Pentapetalae</taxon>
        <taxon>rosids</taxon>
        <taxon>malvids</taxon>
        <taxon>Myrtales</taxon>
        <taxon>Lythraceae</taxon>
        <taxon>Punica</taxon>
    </lineage>
</organism>
<name>A0A2I0KG81_PUNGR</name>
<feature type="region of interest" description="Disordered" evidence="1">
    <location>
        <begin position="1"/>
        <end position="31"/>
    </location>
</feature>
<dbReference type="EMBL" id="PGOL01000597">
    <property type="protein sequence ID" value="PKI67509.1"/>
    <property type="molecule type" value="Genomic_DNA"/>
</dbReference>
<accession>A0A2I0KG81</accession>
<evidence type="ECO:0000313" key="2">
    <source>
        <dbReference type="EMBL" id="PKI67509.1"/>
    </source>
</evidence>
<reference evidence="2 3" key="1">
    <citation type="submission" date="2017-11" db="EMBL/GenBank/DDBJ databases">
        <title>De-novo sequencing of pomegranate (Punica granatum L.) genome.</title>
        <authorList>
            <person name="Akparov Z."/>
            <person name="Amiraslanov A."/>
            <person name="Hajiyeva S."/>
            <person name="Abbasov M."/>
            <person name="Kaur K."/>
            <person name="Hamwieh A."/>
            <person name="Solovyev V."/>
            <person name="Salamov A."/>
            <person name="Braich B."/>
            <person name="Kosarev P."/>
            <person name="Mahmoud A."/>
            <person name="Hajiyev E."/>
            <person name="Babayeva S."/>
            <person name="Izzatullayeva V."/>
            <person name="Mammadov A."/>
            <person name="Mammadov A."/>
            <person name="Sharifova S."/>
            <person name="Ojaghi J."/>
            <person name="Eynullazada K."/>
            <person name="Bayramov B."/>
            <person name="Abdulazimova A."/>
            <person name="Shahmuradov I."/>
        </authorList>
    </citation>
    <scope>NUCLEOTIDE SEQUENCE [LARGE SCALE GENOMIC DNA]</scope>
    <source>
        <strain evidence="3">cv. AG2017</strain>
        <tissue evidence="2">Leaf</tissue>
    </source>
</reference>
<keyword evidence="3" id="KW-1185">Reference proteome</keyword>
<dbReference type="Gene3D" id="2.40.70.10">
    <property type="entry name" value="Acid Proteases"/>
    <property type="match status" value="1"/>
</dbReference>
<dbReference type="STRING" id="22663.A0A2I0KG81"/>
<comment type="caution">
    <text evidence="2">The sequence shown here is derived from an EMBL/GenBank/DDBJ whole genome shotgun (WGS) entry which is preliminary data.</text>
</comment>